<dbReference type="Pfam" id="PF00326">
    <property type="entry name" value="Peptidase_S9"/>
    <property type="match status" value="1"/>
</dbReference>
<dbReference type="GO" id="GO:0006508">
    <property type="term" value="P:proteolysis"/>
    <property type="evidence" value="ECO:0007669"/>
    <property type="project" value="InterPro"/>
</dbReference>
<evidence type="ECO:0000256" key="1">
    <source>
        <dbReference type="SAM" id="MobiDB-lite"/>
    </source>
</evidence>
<dbReference type="InterPro" id="IPR029058">
    <property type="entry name" value="AB_hydrolase_fold"/>
</dbReference>
<feature type="domain" description="Dipeptidylpeptidase IV N-terminal" evidence="3">
    <location>
        <begin position="75"/>
        <end position="431"/>
    </location>
</feature>
<accession>A0A381QZA5</accession>
<proteinExistence type="predicted"/>
<dbReference type="Pfam" id="PF00930">
    <property type="entry name" value="DPPIV_N"/>
    <property type="match status" value="1"/>
</dbReference>
<feature type="region of interest" description="Disordered" evidence="1">
    <location>
        <begin position="91"/>
        <end position="126"/>
    </location>
</feature>
<dbReference type="GO" id="GO:0008239">
    <property type="term" value="F:dipeptidyl-peptidase activity"/>
    <property type="evidence" value="ECO:0007669"/>
    <property type="project" value="TreeGrafter"/>
</dbReference>
<dbReference type="InterPro" id="IPR050278">
    <property type="entry name" value="Serine_Prot_S9B/DPPIV"/>
</dbReference>
<evidence type="ECO:0000259" key="3">
    <source>
        <dbReference type="Pfam" id="PF00930"/>
    </source>
</evidence>
<dbReference type="EMBL" id="UINC01001605">
    <property type="protein sequence ID" value="SUZ84785.1"/>
    <property type="molecule type" value="Genomic_DNA"/>
</dbReference>
<dbReference type="AlphaFoldDB" id="A0A381QZA5"/>
<reference evidence="4" key="1">
    <citation type="submission" date="2018-05" db="EMBL/GenBank/DDBJ databases">
        <authorList>
            <person name="Lanie J.A."/>
            <person name="Ng W.-L."/>
            <person name="Kazmierczak K.M."/>
            <person name="Andrzejewski T.M."/>
            <person name="Davidsen T.M."/>
            <person name="Wayne K.J."/>
            <person name="Tettelin H."/>
            <person name="Glass J.I."/>
            <person name="Rusch D."/>
            <person name="Podicherti R."/>
            <person name="Tsui H.-C.T."/>
            <person name="Winkler M.E."/>
        </authorList>
    </citation>
    <scope>NUCLEOTIDE SEQUENCE</scope>
</reference>
<dbReference type="Gene3D" id="2.140.10.30">
    <property type="entry name" value="Dipeptidylpeptidase IV, N-terminal domain"/>
    <property type="match status" value="1"/>
</dbReference>
<evidence type="ECO:0000259" key="2">
    <source>
        <dbReference type="Pfam" id="PF00326"/>
    </source>
</evidence>
<gene>
    <name evidence="4" type="ORF">METZ01_LOCUS37639</name>
</gene>
<dbReference type="Gene3D" id="3.40.50.1820">
    <property type="entry name" value="alpha/beta hydrolase"/>
    <property type="match status" value="1"/>
</dbReference>
<dbReference type="InterPro" id="IPR002469">
    <property type="entry name" value="Peptidase_S9B_N"/>
</dbReference>
<feature type="domain" description="Peptidase S9 prolyl oligopeptidase catalytic" evidence="2">
    <location>
        <begin position="513"/>
        <end position="694"/>
    </location>
</feature>
<name>A0A381QZA5_9ZZZZ</name>
<dbReference type="PANTHER" id="PTHR11731">
    <property type="entry name" value="PROTEASE FAMILY S9B,C DIPEPTIDYL-PEPTIDASE IV-RELATED"/>
    <property type="match status" value="1"/>
</dbReference>
<evidence type="ECO:0000313" key="4">
    <source>
        <dbReference type="EMBL" id="SUZ84785.1"/>
    </source>
</evidence>
<dbReference type="SUPFAM" id="SSF82171">
    <property type="entry name" value="DPP6 N-terminal domain-like"/>
    <property type="match status" value="1"/>
</dbReference>
<dbReference type="SUPFAM" id="SSF53474">
    <property type="entry name" value="alpha/beta-Hydrolases"/>
    <property type="match status" value="1"/>
</dbReference>
<sequence length="709" mass="79400">MRDMTTKLDDTFRCSLHGAGMALLAFLTLVSVPLVAQDRLQSMPGYERYREMAPQISRSVVSGAIRAAWAEDGESFRYTVAGATYRFDIATGTSSVDPPPARRNTGPLGGRGGGGRARGRQFAEAESPDGTYRAFYRDRNLYVSRPDGTDERAVTTDGSADDRIKYGTASWVYGEELDQVTAMWWSPDGSKLAYYRFDENPVPDFFIETDQTAVQSSLDIEAYPKAGVDNPIVDLFVYDVSAGSATRIDVREGRPFTDDVVGHYVYNVGWSPDGSEITFNRTNRRQNIMEFTACGPDTGDCRVVVREEWPASWTMNSPYMRYLDDGERFIWMSERNGFRNFYLYRFSGELLATLTDHDFEVGNVVRVDEDEGVLHYMARSGDNYMKMQLHRAELDGSGDERLTDPAFNHTVTFSPNGEHFVDIAETHDQPPTSVLRDRRGRQVAEIATSDLSRFEELGFNRVEMFTFTAEDGVTELHGMLHKPSDFQADRSYPMLVSVYGGPRTNGASETFTTPHPLTEYGFLVVTMDSRSAGGRGKEFLDAIYMKLGVVEVDDQAAGIRSLWGRAYVDRNRVGIFGTSYGGYVSALALLRHPDAFQVASASSPVTDWRHYDTIYTERYMWTPQGNQAGYDAGSAMTYAEDLRGRLMLYYGTADNNVHTTNTMQLIAALQQAGKSFEVQVGPDRGHSALNQDRMMEFLIENLVVSPIVF</sequence>
<organism evidence="4">
    <name type="scientific">marine metagenome</name>
    <dbReference type="NCBI Taxonomy" id="408172"/>
    <lineage>
        <taxon>unclassified sequences</taxon>
        <taxon>metagenomes</taxon>
        <taxon>ecological metagenomes</taxon>
    </lineage>
</organism>
<dbReference type="GO" id="GO:0008236">
    <property type="term" value="F:serine-type peptidase activity"/>
    <property type="evidence" value="ECO:0007669"/>
    <property type="project" value="InterPro"/>
</dbReference>
<evidence type="ECO:0008006" key="5">
    <source>
        <dbReference type="Google" id="ProtNLM"/>
    </source>
</evidence>
<protein>
    <recommendedName>
        <fullName evidence="5">Peptidase S9 prolyl oligopeptidase catalytic domain-containing protein</fullName>
    </recommendedName>
</protein>
<dbReference type="InterPro" id="IPR001375">
    <property type="entry name" value="Peptidase_S9_cat"/>
</dbReference>
<feature type="compositionally biased region" description="Gly residues" evidence="1">
    <location>
        <begin position="107"/>
        <end position="116"/>
    </location>
</feature>
<dbReference type="PANTHER" id="PTHR11731:SF193">
    <property type="entry name" value="DIPEPTIDYL PEPTIDASE 9"/>
    <property type="match status" value="1"/>
</dbReference>